<dbReference type="GeneID" id="99066347"/>
<proteinExistence type="predicted"/>
<evidence type="ECO:0000313" key="3">
    <source>
        <dbReference type="Proteomes" id="UP000271193"/>
    </source>
</evidence>
<sequence>MKKNLILAAMLLAGISAFGKIDINTSDPKATLDIVVSPTDINKTNGLIAPKLKDTELKNQRF</sequence>
<feature type="signal peptide" evidence="1">
    <location>
        <begin position="1"/>
        <end position="19"/>
    </location>
</feature>
<dbReference type="RefSeq" id="WP_123870962.1">
    <property type="nucleotide sequence ID" value="NZ_CP033932.1"/>
</dbReference>
<keyword evidence="3" id="KW-1185">Reference proteome</keyword>
<dbReference type="KEGG" id="cben:EG339_16185"/>
<gene>
    <name evidence="2" type="ORF">EG339_16185</name>
</gene>
<dbReference type="Proteomes" id="UP000271193">
    <property type="component" value="Chromosome"/>
</dbReference>
<dbReference type="EMBL" id="CP033932">
    <property type="protein sequence ID" value="AZB26017.1"/>
    <property type="molecule type" value="Genomic_DNA"/>
</dbReference>
<name>A0A3G6TDJ2_9FLAO</name>
<keyword evidence="1" id="KW-0732">Signal</keyword>
<evidence type="ECO:0000313" key="2">
    <source>
        <dbReference type="EMBL" id="AZB26017.1"/>
    </source>
</evidence>
<organism evidence="2 3">
    <name type="scientific">Chryseobacterium bernardetii</name>
    <dbReference type="NCBI Taxonomy" id="1241978"/>
    <lineage>
        <taxon>Bacteria</taxon>
        <taxon>Pseudomonadati</taxon>
        <taxon>Bacteroidota</taxon>
        <taxon>Flavobacteriia</taxon>
        <taxon>Flavobacteriales</taxon>
        <taxon>Weeksellaceae</taxon>
        <taxon>Chryseobacterium group</taxon>
        <taxon>Chryseobacterium</taxon>
    </lineage>
</organism>
<evidence type="ECO:0000256" key="1">
    <source>
        <dbReference type="SAM" id="SignalP"/>
    </source>
</evidence>
<reference evidence="3" key="1">
    <citation type="submission" date="2018-11" db="EMBL/GenBank/DDBJ databases">
        <title>Proposal to divide the Flavobacteriaceae and reorganize its genera based on Amino Acid Identity values calculated from whole genome sequences.</title>
        <authorList>
            <person name="Nicholson A.C."/>
            <person name="Gulvik C.A."/>
            <person name="Whitney A.M."/>
            <person name="Humrighouse B.W."/>
            <person name="Bell M."/>
            <person name="Holmes B."/>
            <person name="Steigerwalt A.G."/>
            <person name="Villarma A."/>
            <person name="Sheth M."/>
            <person name="Batra D."/>
            <person name="Pryor J."/>
            <person name="Bernardet J.-F."/>
            <person name="Hugo C."/>
            <person name="Kampfer P."/>
            <person name="Newman J."/>
            <person name="McQuiston J.R."/>
        </authorList>
    </citation>
    <scope>NUCLEOTIDE SEQUENCE [LARGE SCALE GENOMIC DNA]</scope>
    <source>
        <strain evidence="3">G0229</strain>
    </source>
</reference>
<protein>
    <submittedName>
        <fullName evidence="2">Uncharacterized protein</fullName>
    </submittedName>
</protein>
<feature type="chain" id="PRO_5018175546" evidence="1">
    <location>
        <begin position="20"/>
        <end position="62"/>
    </location>
</feature>
<dbReference type="AlphaFoldDB" id="A0A3G6TDJ2"/>
<accession>A0A3G6TDJ2</accession>